<dbReference type="HAMAP" id="MF_00302">
    <property type="entry name" value="ClpS"/>
    <property type="match status" value="1"/>
</dbReference>
<comment type="similarity">
    <text evidence="1">Belongs to the ClpS family.</text>
</comment>
<dbReference type="EMBL" id="JACHLZ010000001">
    <property type="protein sequence ID" value="MBB5831004.1"/>
    <property type="molecule type" value="Genomic_DNA"/>
</dbReference>
<name>A0A841ACX1_9MICO</name>
<keyword evidence="4" id="KW-0378">Hydrolase</keyword>
<feature type="domain" description="Adaptor protein ClpS core" evidence="3">
    <location>
        <begin position="29"/>
        <end position="99"/>
    </location>
</feature>
<comment type="function">
    <text evidence="1">Involved in the modulation of the specificity of the ClpAP-mediated ATP-dependent protein degradation.</text>
</comment>
<dbReference type="Pfam" id="PF02617">
    <property type="entry name" value="ClpS"/>
    <property type="match status" value="1"/>
</dbReference>
<dbReference type="Proteomes" id="UP000588158">
    <property type="component" value="Unassembled WGS sequence"/>
</dbReference>
<proteinExistence type="inferred from homology"/>
<dbReference type="NCBIfam" id="NF000668">
    <property type="entry name" value="PRK00033.1-1"/>
    <property type="match status" value="1"/>
</dbReference>
<dbReference type="GO" id="GO:0030163">
    <property type="term" value="P:protein catabolic process"/>
    <property type="evidence" value="ECO:0007669"/>
    <property type="project" value="InterPro"/>
</dbReference>
<comment type="subunit">
    <text evidence="1">Binds to the N-terminal domain of the chaperone ClpA.</text>
</comment>
<feature type="region of interest" description="Disordered" evidence="2">
    <location>
        <begin position="1"/>
        <end position="23"/>
    </location>
</feature>
<keyword evidence="4" id="KW-0645">Protease</keyword>
<protein>
    <recommendedName>
        <fullName evidence="1">ATP-dependent Clp protease adapter protein ClpS</fullName>
    </recommendedName>
</protein>
<comment type="caution">
    <text evidence="4">The sequence shown here is derived from an EMBL/GenBank/DDBJ whole genome shotgun (WGS) entry which is preliminary data.</text>
</comment>
<dbReference type="GO" id="GO:0008233">
    <property type="term" value="F:peptidase activity"/>
    <property type="evidence" value="ECO:0007669"/>
    <property type="project" value="UniProtKB-KW"/>
</dbReference>
<evidence type="ECO:0000256" key="1">
    <source>
        <dbReference type="HAMAP-Rule" id="MF_00302"/>
    </source>
</evidence>
<organism evidence="4 5">
    <name type="scientific">Brachybacterium aquaticum</name>
    <dbReference type="NCBI Taxonomy" id="1432564"/>
    <lineage>
        <taxon>Bacteria</taxon>
        <taxon>Bacillati</taxon>
        <taxon>Actinomycetota</taxon>
        <taxon>Actinomycetes</taxon>
        <taxon>Micrococcales</taxon>
        <taxon>Dermabacteraceae</taxon>
        <taxon>Brachybacterium</taxon>
    </lineage>
</organism>
<dbReference type="InterPro" id="IPR014719">
    <property type="entry name" value="Ribosomal_bL12_C/ClpS-like"/>
</dbReference>
<dbReference type="InterPro" id="IPR003769">
    <property type="entry name" value="ClpS_core"/>
</dbReference>
<evidence type="ECO:0000256" key="2">
    <source>
        <dbReference type="SAM" id="MobiDB-lite"/>
    </source>
</evidence>
<dbReference type="InterPro" id="IPR022935">
    <property type="entry name" value="ClpS"/>
</dbReference>
<gene>
    <name evidence="1" type="primary">clpS</name>
    <name evidence="4" type="ORF">HNR70_000817</name>
</gene>
<keyword evidence="5" id="KW-1185">Reference proteome</keyword>
<evidence type="ECO:0000313" key="4">
    <source>
        <dbReference type="EMBL" id="MBB5831004.1"/>
    </source>
</evidence>
<accession>A0A841ACX1</accession>
<dbReference type="RefSeq" id="WP_184324539.1">
    <property type="nucleotide sequence ID" value="NZ_JACHLZ010000001.1"/>
</dbReference>
<dbReference type="Gene3D" id="3.30.1390.10">
    <property type="match status" value="1"/>
</dbReference>
<dbReference type="AlphaFoldDB" id="A0A841ACX1"/>
<evidence type="ECO:0000259" key="3">
    <source>
        <dbReference type="Pfam" id="PF02617"/>
    </source>
</evidence>
<evidence type="ECO:0000313" key="5">
    <source>
        <dbReference type="Proteomes" id="UP000588158"/>
    </source>
</evidence>
<sequence>MPVDVPRAAPGTGTGTDVAPNSRTALETEGPWCTVVWNDPVNLMSYVVFVFRRYFGYSRVVAEQLMMQVHEEGRAIVSRGSREQAEKDVQAMHSYGLQATIEKAGED</sequence>
<dbReference type="GO" id="GO:0006508">
    <property type="term" value="P:proteolysis"/>
    <property type="evidence" value="ECO:0007669"/>
    <property type="project" value="UniProtKB-UniRule"/>
</dbReference>
<reference evidence="4 5" key="1">
    <citation type="submission" date="2020-08" db="EMBL/GenBank/DDBJ databases">
        <title>Sequencing the genomes of 1000 actinobacteria strains.</title>
        <authorList>
            <person name="Klenk H.-P."/>
        </authorList>
    </citation>
    <scope>NUCLEOTIDE SEQUENCE [LARGE SCALE GENOMIC DNA]</scope>
    <source>
        <strain evidence="4 5">DSM 28796</strain>
    </source>
</reference>
<dbReference type="SUPFAM" id="SSF54736">
    <property type="entry name" value="ClpS-like"/>
    <property type="match status" value="1"/>
</dbReference>